<dbReference type="InterPro" id="IPR001128">
    <property type="entry name" value="Cyt_P450"/>
</dbReference>
<dbReference type="Pfam" id="PF00067">
    <property type="entry name" value="p450"/>
    <property type="match status" value="2"/>
</dbReference>
<evidence type="ECO:0000256" key="3">
    <source>
        <dbReference type="ARBA" id="ARBA00022723"/>
    </source>
</evidence>
<evidence type="ECO:0000256" key="2">
    <source>
        <dbReference type="ARBA" id="ARBA00010617"/>
    </source>
</evidence>
<comment type="similarity">
    <text evidence="2 8">Belongs to the cytochrome P450 family.</text>
</comment>
<dbReference type="InterPro" id="IPR017972">
    <property type="entry name" value="Cyt_P450_CS"/>
</dbReference>
<dbReference type="EMBL" id="KV921288">
    <property type="protein sequence ID" value="ORE20843.1"/>
    <property type="molecule type" value="Genomic_DNA"/>
</dbReference>
<evidence type="ECO:0000256" key="1">
    <source>
        <dbReference type="ARBA" id="ARBA00001971"/>
    </source>
</evidence>
<feature type="binding site" description="axial binding residue" evidence="7">
    <location>
        <position position="189"/>
    </location>
    <ligand>
        <name>heme</name>
        <dbReference type="ChEBI" id="CHEBI:30413"/>
    </ligand>
    <ligandPart>
        <name>Fe</name>
        <dbReference type="ChEBI" id="CHEBI:18248"/>
    </ligandPart>
</feature>
<dbReference type="InterPro" id="IPR050364">
    <property type="entry name" value="Cytochrome_P450_fung"/>
</dbReference>
<dbReference type="GO" id="GO:0016705">
    <property type="term" value="F:oxidoreductase activity, acting on paired donors, with incorporation or reduction of molecular oxygen"/>
    <property type="evidence" value="ECO:0007669"/>
    <property type="project" value="InterPro"/>
</dbReference>
<keyword evidence="7 8" id="KW-0349">Heme</keyword>
<name>A0A1X0S954_RHIZD</name>
<dbReference type="Gene3D" id="1.10.630.10">
    <property type="entry name" value="Cytochrome P450"/>
    <property type="match status" value="2"/>
</dbReference>
<evidence type="ECO:0000313" key="10">
    <source>
        <dbReference type="Proteomes" id="UP000242381"/>
    </source>
</evidence>
<evidence type="ECO:0000256" key="7">
    <source>
        <dbReference type="PIRSR" id="PIRSR602403-1"/>
    </source>
</evidence>
<protein>
    <submittedName>
        <fullName evidence="9">Cytochrome P450</fullName>
    </submittedName>
</protein>
<comment type="cofactor">
    <cofactor evidence="1 7">
        <name>heme</name>
        <dbReference type="ChEBI" id="CHEBI:30413"/>
    </cofactor>
</comment>
<evidence type="ECO:0000256" key="5">
    <source>
        <dbReference type="ARBA" id="ARBA00023004"/>
    </source>
</evidence>
<keyword evidence="4 8" id="KW-0560">Oxidoreductase</keyword>
<sequence>MDYEALIKRVDQKSASILGTAVASTGGSKDIPTPKGQYFYLGHFSYLAPNPGRKMSEWHQELGSIYHIKIGIQDWVSIEDVEAANEIFVTKGSATSSRLFYTFGTDVHGEGGRGIVFADYAVYKDYIIPKGTVLLATSLSMNMDPKLYHEPEKLKPGRFLNDNRSMYASSNGSTQNREVFTFGWGRRICPGIYMAENEIFNFCTHLLAKCTIELAFTKSGEKIYPELDRWVEKDETVVPLPYKTRFVQRK</sequence>
<dbReference type="PRINTS" id="PR00465">
    <property type="entry name" value="EP450IV"/>
</dbReference>
<dbReference type="SUPFAM" id="SSF48264">
    <property type="entry name" value="Cytochrome P450"/>
    <property type="match status" value="2"/>
</dbReference>
<proteinExistence type="inferred from homology"/>
<evidence type="ECO:0000256" key="8">
    <source>
        <dbReference type="RuleBase" id="RU000461"/>
    </source>
</evidence>
<dbReference type="InterPro" id="IPR036396">
    <property type="entry name" value="Cyt_P450_sf"/>
</dbReference>
<dbReference type="InterPro" id="IPR002403">
    <property type="entry name" value="Cyt_P450_E_grp-IV"/>
</dbReference>
<evidence type="ECO:0000256" key="4">
    <source>
        <dbReference type="ARBA" id="ARBA00023002"/>
    </source>
</evidence>
<reference evidence="9 10" key="1">
    <citation type="journal article" date="2016" name="Proc. Natl. Acad. Sci. U.S.A.">
        <title>Lipid metabolic changes in an early divergent fungus govern the establishment of a mutualistic symbiosis with endobacteria.</title>
        <authorList>
            <person name="Lastovetsky O.A."/>
            <person name="Gaspar M.L."/>
            <person name="Mondo S.J."/>
            <person name="LaButti K.M."/>
            <person name="Sandor L."/>
            <person name="Grigoriev I.V."/>
            <person name="Henry S.A."/>
            <person name="Pawlowska T.E."/>
        </authorList>
    </citation>
    <scope>NUCLEOTIDE SEQUENCE [LARGE SCALE GENOMIC DNA]</scope>
    <source>
        <strain evidence="9 10">ATCC 11559</strain>
    </source>
</reference>
<dbReference type="VEuPathDB" id="FungiDB:BCV72DRAFT_313347"/>
<keyword evidence="3 7" id="KW-0479">Metal-binding</keyword>
<gene>
    <name evidence="9" type="ORF">BCV71DRAFT_289286</name>
</gene>
<keyword evidence="5 7" id="KW-0408">Iron</keyword>
<evidence type="ECO:0000313" key="9">
    <source>
        <dbReference type="EMBL" id="ORE20843.1"/>
    </source>
</evidence>
<organism evidence="9 10">
    <name type="scientific">Rhizopus microsporus</name>
    <dbReference type="NCBI Taxonomy" id="58291"/>
    <lineage>
        <taxon>Eukaryota</taxon>
        <taxon>Fungi</taxon>
        <taxon>Fungi incertae sedis</taxon>
        <taxon>Mucoromycota</taxon>
        <taxon>Mucoromycotina</taxon>
        <taxon>Mucoromycetes</taxon>
        <taxon>Mucorales</taxon>
        <taxon>Mucorineae</taxon>
        <taxon>Rhizopodaceae</taxon>
        <taxon>Rhizopus</taxon>
    </lineage>
</organism>
<accession>A0A1X0S954</accession>
<dbReference type="PANTHER" id="PTHR46300">
    <property type="entry name" value="P450, PUTATIVE (EUROFUNG)-RELATED-RELATED"/>
    <property type="match status" value="1"/>
</dbReference>
<dbReference type="PANTHER" id="PTHR46300:SF2">
    <property type="entry name" value="CYTOCHROME P450 MONOOXYGENASE ALNH-RELATED"/>
    <property type="match status" value="1"/>
</dbReference>
<dbReference type="GO" id="GO:0005506">
    <property type="term" value="F:iron ion binding"/>
    <property type="evidence" value="ECO:0007669"/>
    <property type="project" value="InterPro"/>
</dbReference>
<evidence type="ECO:0000256" key="6">
    <source>
        <dbReference type="ARBA" id="ARBA00023033"/>
    </source>
</evidence>
<keyword evidence="6 8" id="KW-0503">Monooxygenase</keyword>
<dbReference type="AlphaFoldDB" id="A0A1X0S954"/>
<dbReference type="PROSITE" id="PS00086">
    <property type="entry name" value="CYTOCHROME_P450"/>
    <property type="match status" value="1"/>
</dbReference>
<dbReference type="GO" id="GO:0020037">
    <property type="term" value="F:heme binding"/>
    <property type="evidence" value="ECO:0007669"/>
    <property type="project" value="InterPro"/>
</dbReference>
<dbReference type="Proteomes" id="UP000242381">
    <property type="component" value="Unassembled WGS sequence"/>
</dbReference>
<dbReference type="GO" id="GO:0004497">
    <property type="term" value="F:monooxygenase activity"/>
    <property type="evidence" value="ECO:0007669"/>
    <property type="project" value="UniProtKB-KW"/>
</dbReference>
<dbReference type="VEuPathDB" id="FungiDB:BCV72DRAFT_314408"/>